<name>A0A4Y2D490_ARAVE</name>
<reference evidence="1 2" key="1">
    <citation type="journal article" date="2019" name="Sci. Rep.">
        <title>Orb-weaving spider Araneus ventricosus genome elucidates the spidroin gene catalogue.</title>
        <authorList>
            <person name="Kono N."/>
            <person name="Nakamura H."/>
            <person name="Ohtoshi R."/>
            <person name="Moran D.A.P."/>
            <person name="Shinohara A."/>
            <person name="Yoshida Y."/>
            <person name="Fujiwara M."/>
            <person name="Mori M."/>
            <person name="Tomita M."/>
            <person name="Arakawa K."/>
        </authorList>
    </citation>
    <scope>NUCLEOTIDE SEQUENCE [LARGE SCALE GENOMIC DNA]</scope>
</reference>
<proteinExistence type="predicted"/>
<sequence>MQSPKAILYLLTFRTPQNTVSHGRTTQCRLSAANSLENTSCTKPPYFHVIQYIRVFRLHGLKKISKLPVSSGGFPHRCYRRPPRATRR</sequence>
<dbReference type="EMBL" id="BGPR01000285">
    <property type="protein sequence ID" value="GBM10375.1"/>
    <property type="molecule type" value="Genomic_DNA"/>
</dbReference>
<dbReference type="OrthoDB" id="10386758at2759"/>
<dbReference type="AlphaFoldDB" id="A0A4Y2D490"/>
<protein>
    <submittedName>
        <fullName evidence="1">Uncharacterized protein</fullName>
    </submittedName>
</protein>
<accession>A0A4Y2D490</accession>
<evidence type="ECO:0000313" key="2">
    <source>
        <dbReference type="Proteomes" id="UP000499080"/>
    </source>
</evidence>
<dbReference type="Proteomes" id="UP000499080">
    <property type="component" value="Unassembled WGS sequence"/>
</dbReference>
<keyword evidence="2" id="KW-1185">Reference proteome</keyword>
<organism evidence="1 2">
    <name type="scientific">Araneus ventricosus</name>
    <name type="common">Orbweaver spider</name>
    <name type="synonym">Epeira ventricosa</name>
    <dbReference type="NCBI Taxonomy" id="182803"/>
    <lineage>
        <taxon>Eukaryota</taxon>
        <taxon>Metazoa</taxon>
        <taxon>Ecdysozoa</taxon>
        <taxon>Arthropoda</taxon>
        <taxon>Chelicerata</taxon>
        <taxon>Arachnida</taxon>
        <taxon>Araneae</taxon>
        <taxon>Araneomorphae</taxon>
        <taxon>Entelegynae</taxon>
        <taxon>Araneoidea</taxon>
        <taxon>Araneidae</taxon>
        <taxon>Araneus</taxon>
    </lineage>
</organism>
<gene>
    <name evidence="1" type="ORF">AVEN_169665_1</name>
</gene>
<evidence type="ECO:0000313" key="1">
    <source>
        <dbReference type="EMBL" id="GBM10375.1"/>
    </source>
</evidence>
<comment type="caution">
    <text evidence="1">The sequence shown here is derived from an EMBL/GenBank/DDBJ whole genome shotgun (WGS) entry which is preliminary data.</text>
</comment>